<dbReference type="EMBL" id="JH000665">
    <property type="protein sequence ID" value="EGW03101.1"/>
    <property type="molecule type" value="Genomic_DNA"/>
</dbReference>
<dbReference type="InParanoid" id="G3HSI0"/>
<evidence type="ECO:0000313" key="2">
    <source>
        <dbReference type="Proteomes" id="UP000001075"/>
    </source>
</evidence>
<name>G3HSI0_CRIGR</name>
<dbReference type="Proteomes" id="UP000001075">
    <property type="component" value="Unassembled WGS sequence"/>
</dbReference>
<evidence type="ECO:0000313" key="1">
    <source>
        <dbReference type="EMBL" id="EGW03101.1"/>
    </source>
</evidence>
<reference evidence="2" key="1">
    <citation type="journal article" date="2011" name="Nat. Biotechnol.">
        <title>The genomic sequence of the Chinese hamster ovary (CHO)-K1 cell line.</title>
        <authorList>
            <person name="Xu X."/>
            <person name="Nagarajan H."/>
            <person name="Lewis N.E."/>
            <person name="Pan S."/>
            <person name="Cai Z."/>
            <person name="Liu X."/>
            <person name="Chen W."/>
            <person name="Xie M."/>
            <person name="Wang W."/>
            <person name="Hammond S."/>
            <person name="Andersen M.R."/>
            <person name="Neff N."/>
            <person name="Passarelli B."/>
            <person name="Koh W."/>
            <person name="Fan H.C."/>
            <person name="Wang J."/>
            <person name="Gui Y."/>
            <person name="Lee K.H."/>
            <person name="Betenbaugh M.J."/>
            <person name="Quake S.R."/>
            <person name="Famili I."/>
            <person name="Palsson B.O."/>
            <person name="Wang J."/>
        </authorList>
    </citation>
    <scope>NUCLEOTIDE SEQUENCE [LARGE SCALE GENOMIC DNA]</scope>
    <source>
        <strain evidence="2">CHO K1 cell line</strain>
    </source>
</reference>
<protein>
    <submittedName>
        <fullName evidence="1">Uncharacterized protein</fullName>
    </submittedName>
</protein>
<organism evidence="1 2">
    <name type="scientific">Cricetulus griseus</name>
    <name type="common">Chinese hamster</name>
    <name type="synonym">Cricetulus barabensis griseus</name>
    <dbReference type="NCBI Taxonomy" id="10029"/>
    <lineage>
        <taxon>Eukaryota</taxon>
        <taxon>Metazoa</taxon>
        <taxon>Chordata</taxon>
        <taxon>Craniata</taxon>
        <taxon>Vertebrata</taxon>
        <taxon>Euteleostomi</taxon>
        <taxon>Mammalia</taxon>
        <taxon>Eutheria</taxon>
        <taxon>Euarchontoglires</taxon>
        <taxon>Glires</taxon>
        <taxon>Rodentia</taxon>
        <taxon>Myomorpha</taxon>
        <taxon>Muroidea</taxon>
        <taxon>Cricetidae</taxon>
        <taxon>Cricetinae</taxon>
        <taxon>Cricetulus</taxon>
    </lineage>
</organism>
<sequence>MHKDKKNELNLKRTILRWFHSLVPVEHTANIAALQSSSYFNIVDHNSPASFYFH</sequence>
<accession>G3HSI0</accession>
<proteinExistence type="predicted"/>
<gene>
    <name evidence="1" type="ORF">I79_013813</name>
</gene>
<dbReference type="AlphaFoldDB" id="G3HSI0"/>